<dbReference type="AlphaFoldDB" id="A0A9X2W0R1"/>
<name>A0A9X2W0R1_9SPHN</name>
<comment type="caution">
    <text evidence="4">The sequence shown here is derived from an EMBL/GenBank/DDBJ whole genome shotgun (WGS) entry which is preliminary data.</text>
</comment>
<sequence length="198" mass="20406">MASAPRPLTDFAAARRAMIDSQLRTSGVNEPWVLARMAAVPREDFVPEGAKGVAYIDRAVPLGGGAMLAAPLVHARMLAEAKPTPADRVLVIDGGSGYLPALLDGVAGSVTAVSPDEALKGRKGDYTLIMIDGAAEQVPDALARRLAEGGRIVTGVVEDGVTRLAIGSASGGTIALLPLAEIGIPRLAAFDKPKAWSF</sequence>
<dbReference type="EMBL" id="JAOAMV010000001">
    <property type="protein sequence ID" value="MCT2557891.1"/>
    <property type="molecule type" value="Genomic_DNA"/>
</dbReference>
<dbReference type="Pfam" id="PF01135">
    <property type="entry name" value="PCMT"/>
    <property type="match status" value="1"/>
</dbReference>
<gene>
    <name evidence="4" type="ORF">N0B51_02725</name>
</gene>
<dbReference type="PANTHER" id="PTHR11579">
    <property type="entry name" value="PROTEIN-L-ISOASPARTATE O-METHYLTRANSFERASE"/>
    <property type="match status" value="1"/>
</dbReference>
<dbReference type="Gene3D" id="3.40.50.150">
    <property type="entry name" value="Vaccinia Virus protein VP39"/>
    <property type="match status" value="2"/>
</dbReference>
<evidence type="ECO:0000256" key="3">
    <source>
        <dbReference type="ARBA" id="ARBA00030757"/>
    </source>
</evidence>
<dbReference type="Proteomes" id="UP001142648">
    <property type="component" value="Unassembled WGS sequence"/>
</dbReference>
<evidence type="ECO:0000256" key="1">
    <source>
        <dbReference type="ARBA" id="ARBA00005369"/>
    </source>
</evidence>
<evidence type="ECO:0000256" key="2">
    <source>
        <dbReference type="ARBA" id="ARBA00013346"/>
    </source>
</evidence>
<comment type="similarity">
    <text evidence="1">Belongs to the methyltransferase superfamily. L-isoaspartyl/D-aspartyl protein methyltransferase family.</text>
</comment>
<protein>
    <recommendedName>
        <fullName evidence="2">Protein-L-isoaspartate O-methyltransferase</fullName>
    </recommendedName>
    <alternativeName>
        <fullName evidence="3">Protein L-isoaspartyl methyltransferase</fullName>
    </alternativeName>
</protein>
<proteinExistence type="inferred from homology"/>
<evidence type="ECO:0000313" key="5">
    <source>
        <dbReference type="Proteomes" id="UP001142648"/>
    </source>
</evidence>
<accession>A0A9X2W0R1</accession>
<dbReference type="InterPro" id="IPR029063">
    <property type="entry name" value="SAM-dependent_MTases_sf"/>
</dbReference>
<dbReference type="GO" id="GO:0004719">
    <property type="term" value="F:protein-L-isoaspartate (D-aspartate) O-methyltransferase activity"/>
    <property type="evidence" value="ECO:0007669"/>
    <property type="project" value="InterPro"/>
</dbReference>
<organism evidence="4 5">
    <name type="scientific">Tsuneonella litorea</name>
    <dbReference type="NCBI Taxonomy" id="2976475"/>
    <lineage>
        <taxon>Bacteria</taxon>
        <taxon>Pseudomonadati</taxon>
        <taxon>Pseudomonadota</taxon>
        <taxon>Alphaproteobacteria</taxon>
        <taxon>Sphingomonadales</taxon>
        <taxon>Erythrobacteraceae</taxon>
        <taxon>Tsuneonella</taxon>
    </lineage>
</organism>
<dbReference type="SUPFAM" id="SSF53335">
    <property type="entry name" value="S-adenosyl-L-methionine-dependent methyltransferases"/>
    <property type="match status" value="1"/>
</dbReference>
<evidence type="ECO:0000313" key="4">
    <source>
        <dbReference type="EMBL" id="MCT2557891.1"/>
    </source>
</evidence>
<dbReference type="RefSeq" id="WP_259960645.1">
    <property type="nucleotide sequence ID" value="NZ_JAOAMV010000001.1"/>
</dbReference>
<dbReference type="InterPro" id="IPR000682">
    <property type="entry name" value="PCMT"/>
</dbReference>
<keyword evidence="5" id="KW-1185">Reference proteome</keyword>
<reference evidence="4" key="1">
    <citation type="submission" date="2022-09" db="EMBL/GenBank/DDBJ databases">
        <title>The genome sequence of Tsuneonella sp. YG55.</title>
        <authorList>
            <person name="Liu Y."/>
        </authorList>
    </citation>
    <scope>NUCLEOTIDE SEQUENCE</scope>
    <source>
        <strain evidence="4">YG55</strain>
    </source>
</reference>
<dbReference type="PANTHER" id="PTHR11579:SF18">
    <property type="entry name" value="PROTEIN-L-ISOASPARTATE O-METHYLTRANSFERASE"/>
    <property type="match status" value="1"/>
</dbReference>
<dbReference type="GO" id="GO:0005737">
    <property type="term" value="C:cytoplasm"/>
    <property type="evidence" value="ECO:0007669"/>
    <property type="project" value="TreeGrafter"/>
</dbReference>